<dbReference type="InterPro" id="IPR011009">
    <property type="entry name" value="Kinase-like_dom_sf"/>
</dbReference>
<dbReference type="InterPro" id="IPR051678">
    <property type="entry name" value="AGP_Transferase"/>
</dbReference>
<dbReference type="EMBL" id="MU865356">
    <property type="protein sequence ID" value="KAK4225939.1"/>
    <property type="molecule type" value="Genomic_DNA"/>
</dbReference>
<proteinExistence type="predicted"/>
<dbReference type="Pfam" id="PF01636">
    <property type="entry name" value="APH"/>
    <property type="match status" value="1"/>
</dbReference>
<evidence type="ECO:0000313" key="3">
    <source>
        <dbReference type="Proteomes" id="UP001301958"/>
    </source>
</evidence>
<gene>
    <name evidence="2" type="ORF">QBC38DRAFT_367626</name>
</gene>
<protein>
    <recommendedName>
        <fullName evidence="1">Aminoglycoside phosphotransferase domain-containing protein</fullName>
    </recommendedName>
</protein>
<organism evidence="2 3">
    <name type="scientific">Podospora fimiseda</name>
    <dbReference type="NCBI Taxonomy" id="252190"/>
    <lineage>
        <taxon>Eukaryota</taxon>
        <taxon>Fungi</taxon>
        <taxon>Dikarya</taxon>
        <taxon>Ascomycota</taxon>
        <taxon>Pezizomycotina</taxon>
        <taxon>Sordariomycetes</taxon>
        <taxon>Sordariomycetidae</taxon>
        <taxon>Sordariales</taxon>
        <taxon>Podosporaceae</taxon>
        <taxon>Podospora</taxon>
    </lineage>
</organism>
<name>A0AAN7BMB6_9PEZI</name>
<evidence type="ECO:0000259" key="1">
    <source>
        <dbReference type="Pfam" id="PF01636"/>
    </source>
</evidence>
<dbReference type="Proteomes" id="UP001301958">
    <property type="component" value="Unassembled WGS sequence"/>
</dbReference>
<dbReference type="PANTHER" id="PTHR21310">
    <property type="entry name" value="AMINOGLYCOSIDE PHOSPHOTRANSFERASE-RELATED-RELATED"/>
    <property type="match status" value="1"/>
</dbReference>
<dbReference type="InterPro" id="IPR002575">
    <property type="entry name" value="Aminoglycoside_PTrfase"/>
</dbReference>
<reference evidence="2" key="2">
    <citation type="submission" date="2023-05" db="EMBL/GenBank/DDBJ databases">
        <authorList>
            <consortium name="Lawrence Berkeley National Laboratory"/>
            <person name="Steindorff A."/>
            <person name="Hensen N."/>
            <person name="Bonometti L."/>
            <person name="Westerberg I."/>
            <person name="Brannstrom I.O."/>
            <person name="Guillou S."/>
            <person name="Cros-Aarteil S."/>
            <person name="Calhoun S."/>
            <person name="Haridas S."/>
            <person name="Kuo A."/>
            <person name="Mondo S."/>
            <person name="Pangilinan J."/>
            <person name="Riley R."/>
            <person name="Labutti K."/>
            <person name="Andreopoulos B."/>
            <person name="Lipzen A."/>
            <person name="Chen C."/>
            <person name="Yanf M."/>
            <person name="Daum C."/>
            <person name="Ng V."/>
            <person name="Clum A."/>
            <person name="Ohm R."/>
            <person name="Martin F."/>
            <person name="Silar P."/>
            <person name="Natvig D."/>
            <person name="Lalanne C."/>
            <person name="Gautier V."/>
            <person name="Ament-Velasquez S.L."/>
            <person name="Kruys A."/>
            <person name="Hutchinson M.I."/>
            <person name="Powell A.J."/>
            <person name="Barry K."/>
            <person name="Miller A.N."/>
            <person name="Grigoriev I.V."/>
            <person name="Debuchy R."/>
            <person name="Gladieux P."/>
            <person name="Thoren M.H."/>
            <person name="Johannesson H."/>
        </authorList>
    </citation>
    <scope>NUCLEOTIDE SEQUENCE</scope>
    <source>
        <strain evidence="2">CBS 990.96</strain>
    </source>
</reference>
<dbReference type="PANTHER" id="PTHR21310:SF15">
    <property type="entry name" value="AMINOGLYCOSIDE PHOSPHOTRANSFERASE DOMAIN-CONTAINING PROTEIN"/>
    <property type="match status" value="1"/>
</dbReference>
<dbReference type="SUPFAM" id="SSF56112">
    <property type="entry name" value="Protein kinase-like (PK-like)"/>
    <property type="match status" value="1"/>
</dbReference>
<sequence>MSQRQTRGLLQISYYTKPHPNDELDDVVCAITRAQNLGIRTPSIERIVPFPNSIRSLCITQKIDGPTLEECWSRLGWFSTIKLAFQLRWMVNRMRTITSPTVATGACRAVWLEERYDVPPSATPAVLSSIINFWYNFVHGRREVSKALEQHQESCIGPTTPKKTLFFTHTDLAPKNIILEDKTHNLWIIDWDRAGFYPEYFEFAVMRNCTVSSDWGRVGELRWKLFCSISPGWYEKERMMLGRIQSKAGRFAAARRWNIKAGVTPSEASNRVNHPVD</sequence>
<comment type="caution">
    <text evidence="2">The sequence shown here is derived from an EMBL/GenBank/DDBJ whole genome shotgun (WGS) entry which is preliminary data.</text>
</comment>
<reference evidence="2" key="1">
    <citation type="journal article" date="2023" name="Mol. Phylogenet. Evol.">
        <title>Genome-scale phylogeny and comparative genomics of the fungal order Sordariales.</title>
        <authorList>
            <person name="Hensen N."/>
            <person name="Bonometti L."/>
            <person name="Westerberg I."/>
            <person name="Brannstrom I.O."/>
            <person name="Guillou S."/>
            <person name="Cros-Aarteil S."/>
            <person name="Calhoun S."/>
            <person name="Haridas S."/>
            <person name="Kuo A."/>
            <person name="Mondo S."/>
            <person name="Pangilinan J."/>
            <person name="Riley R."/>
            <person name="LaButti K."/>
            <person name="Andreopoulos B."/>
            <person name="Lipzen A."/>
            <person name="Chen C."/>
            <person name="Yan M."/>
            <person name="Daum C."/>
            <person name="Ng V."/>
            <person name="Clum A."/>
            <person name="Steindorff A."/>
            <person name="Ohm R.A."/>
            <person name="Martin F."/>
            <person name="Silar P."/>
            <person name="Natvig D.O."/>
            <person name="Lalanne C."/>
            <person name="Gautier V."/>
            <person name="Ament-Velasquez S.L."/>
            <person name="Kruys A."/>
            <person name="Hutchinson M.I."/>
            <person name="Powell A.J."/>
            <person name="Barry K."/>
            <person name="Miller A.N."/>
            <person name="Grigoriev I.V."/>
            <person name="Debuchy R."/>
            <person name="Gladieux P."/>
            <person name="Hiltunen Thoren M."/>
            <person name="Johannesson H."/>
        </authorList>
    </citation>
    <scope>NUCLEOTIDE SEQUENCE</scope>
    <source>
        <strain evidence="2">CBS 990.96</strain>
    </source>
</reference>
<feature type="domain" description="Aminoglycoside phosphotransferase" evidence="1">
    <location>
        <begin position="145"/>
        <end position="215"/>
    </location>
</feature>
<dbReference type="AlphaFoldDB" id="A0AAN7BMB6"/>
<keyword evidence="3" id="KW-1185">Reference proteome</keyword>
<accession>A0AAN7BMB6</accession>
<evidence type="ECO:0000313" key="2">
    <source>
        <dbReference type="EMBL" id="KAK4225939.1"/>
    </source>
</evidence>
<dbReference type="Gene3D" id="3.90.1200.10">
    <property type="match status" value="1"/>
</dbReference>